<dbReference type="WBParaSite" id="maker-PairedContig_5473-snap-gene-0.5-mRNA-1">
    <property type="protein sequence ID" value="maker-PairedContig_5473-snap-gene-0.5-mRNA-1"/>
    <property type="gene ID" value="maker-PairedContig_5473-snap-gene-0.5"/>
</dbReference>
<reference evidence="3 4" key="1">
    <citation type="submission" date="2016-11" db="UniProtKB">
        <authorList>
            <consortium name="WormBaseParasite"/>
        </authorList>
    </citation>
    <scope>IDENTIFICATION</scope>
    <source>
        <strain evidence="3 4">pt0022</strain>
    </source>
</reference>
<accession>A0A1I8EV92</accession>
<feature type="coiled-coil region" evidence="1">
    <location>
        <begin position="78"/>
        <end position="174"/>
    </location>
</feature>
<evidence type="ECO:0000313" key="3">
    <source>
        <dbReference type="WBParaSite" id="maker-PairedContig_2571-snap-gene-0.5-mRNA-1"/>
    </source>
</evidence>
<evidence type="ECO:0000256" key="1">
    <source>
        <dbReference type="SAM" id="Coils"/>
    </source>
</evidence>
<evidence type="ECO:0000313" key="4">
    <source>
        <dbReference type="WBParaSite" id="maker-PairedContig_5473-snap-gene-0.5-mRNA-1"/>
    </source>
</evidence>
<dbReference type="WBParaSite" id="maker-PairedContig_2571-snap-gene-0.5-mRNA-1">
    <property type="protein sequence ID" value="maker-PairedContig_2571-snap-gene-0.5-mRNA-1"/>
    <property type="gene ID" value="maker-PairedContig_2571-snap-gene-0.5"/>
</dbReference>
<proteinExistence type="predicted"/>
<sequence length="199" mass="23538">FRNLTLLSFGDEAEEDEIELKEANEKNGKKLIIMYDGVNQKLKCKSKSAHDILTDETLSKELAVPMEELIDSSGTSNIEDTEEREARMERIREKLRKRKRKAIDNDQNDEEEDFEEMIKQEMNDRQKEELEKITAEVKLVQKDLKAMLKPKQEKEEIEEEKLLTEATKKHLEMKQKFRENAKVKLKSKDPRRQEEARNS</sequence>
<name>A0A1I8EV92_WUCBA</name>
<dbReference type="AlphaFoldDB" id="A0A1I8EV92"/>
<protein>
    <submittedName>
        <fullName evidence="3 4">Uncharacterized protein</fullName>
    </submittedName>
</protein>
<dbReference type="STRING" id="6293.A0A1I8EV92"/>
<organism evidence="4">
    <name type="scientific">Wuchereria bancrofti</name>
    <dbReference type="NCBI Taxonomy" id="6293"/>
    <lineage>
        <taxon>Eukaryota</taxon>
        <taxon>Metazoa</taxon>
        <taxon>Ecdysozoa</taxon>
        <taxon>Nematoda</taxon>
        <taxon>Chromadorea</taxon>
        <taxon>Rhabditida</taxon>
        <taxon>Spirurina</taxon>
        <taxon>Spiruromorpha</taxon>
        <taxon>Filarioidea</taxon>
        <taxon>Onchocercidae</taxon>
        <taxon>Wuchereria</taxon>
    </lineage>
</organism>
<evidence type="ECO:0000256" key="2">
    <source>
        <dbReference type="SAM" id="MobiDB-lite"/>
    </source>
</evidence>
<feature type="region of interest" description="Disordered" evidence="2">
    <location>
        <begin position="175"/>
        <end position="199"/>
    </location>
</feature>
<keyword evidence="1" id="KW-0175">Coiled coil</keyword>